<comment type="similarity">
    <text evidence="1">Belongs to the DinB family.</text>
</comment>
<dbReference type="InterPro" id="IPR034660">
    <property type="entry name" value="DinB/YfiT-like"/>
</dbReference>
<dbReference type="Proteomes" id="UP000284416">
    <property type="component" value="Unassembled WGS sequence"/>
</dbReference>
<dbReference type="SUPFAM" id="SSF109854">
    <property type="entry name" value="DinB/YfiT-like putative metalloenzymes"/>
    <property type="match status" value="1"/>
</dbReference>
<evidence type="ECO:0000256" key="2">
    <source>
        <dbReference type="ARBA" id="ARBA00022723"/>
    </source>
</evidence>
<proteinExistence type="inferred from homology"/>
<reference evidence="4 5" key="1">
    <citation type="journal article" date="2017" name="Int. J. Syst. Evol. Microbiol.">
        <title>Bacillus notoginsengisoli sp. nov., a novel bacterium isolated from the rhizosphere of Panax notoginseng.</title>
        <authorList>
            <person name="Zhang M.Y."/>
            <person name="Cheng J."/>
            <person name="Cai Y."/>
            <person name="Zhang T.Y."/>
            <person name="Wu Y.Y."/>
            <person name="Manikprabhu D."/>
            <person name="Li W.J."/>
            <person name="Zhang Y.X."/>
        </authorList>
    </citation>
    <scope>NUCLEOTIDE SEQUENCE [LARGE SCALE GENOMIC DNA]</scope>
    <source>
        <strain evidence="4 5">JCM 30743</strain>
    </source>
</reference>
<dbReference type="Gene3D" id="1.20.120.450">
    <property type="entry name" value="dinb family like domain"/>
    <property type="match status" value="1"/>
</dbReference>
<evidence type="ECO:0000313" key="4">
    <source>
        <dbReference type="EMBL" id="RHW34849.1"/>
    </source>
</evidence>
<dbReference type="PANTHER" id="PTHR37302:SF3">
    <property type="entry name" value="DAMAGE-INDUCIBLE PROTEIN DINB"/>
    <property type="match status" value="1"/>
</dbReference>
<dbReference type="Pfam" id="PF05163">
    <property type="entry name" value="DinB"/>
    <property type="match status" value="1"/>
</dbReference>
<dbReference type="RefSeq" id="WP_118923550.1">
    <property type="nucleotide sequence ID" value="NZ_QWEG01000014.1"/>
</dbReference>
<keyword evidence="5" id="KW-1185">Reference proteome</keyword>
<protein>
    <submittedName>
        <fullName evidence="4">DUF664 domain-containing protein</fullName>
    </submittedName>
</protein>
<dbReference type="InterPro" id="IPR007837">
    <property type="entry name" value="DinB"/>
</dbReference>
<dbReference type="GO" id="GO:0046872">
    <property type="term" value="F:metal ion binding"/>
    <property type="evidence" value="ECO:0007669"/>
    <property type="project" value="UniProtKB-KW"/>
</dbReference>
<evidence type="ECO:0000313" key="5">
    <source>
        <dbReference type="Proteomes" id="UP000284416"/>
    </source>
</evidence>
<sequence>MEALFRYNWMVRKEWVQWCEEVSQEELLAKRTGGVGSILQTLFHIIDVEWSWIRLIQGKPDFQEDFEKHSTLEKIRELDARFHEEVEAFVRNWDSSKENNLYQETTPDGRILTDTWGEVMRHVIAHEIHHIGQLSVWARELGRKPVSANFIGRGLLPEKKLSE</sequence>
<dbReference type="OrthoDB" id="25666at2"/>
<feature type="binding site" evidence="3">
    <location>
        <position position="44"/>
    </location>
    <ligand>
        <name>a divalent metal cation</name>
        <dbReference type="ChEBI" id="CHEBI:60240"/>
    </ligand>
</feature>
<dbReference type="EMBL" id="QWEG01000014">
    <property type="protein sequence ID" value="RHW34849.1"/>
    <property type="molecule type" value="Genomic_DNA"/>
</dbReference>
<evidence type="ECO:0000256" key="3">
    <source>
        <dbReference type="PIRSR" id="PIRSR607837-1"/>
    </source>
</evidence>
<feature type="binding site" evidence="3">
    <location>
        <position position="130"/>
    </location>
    <ligand>
        <name>a divalent metal cation</name>
        <dbReference type="ChEBI" id="CHEBI:60240"/>
    </ligand>
</feature>
<dbReference type="PANTHER" id="PTHR37302">
    <property type="entry name" value="SLR1116 PROTEIN"/>
    <property type="match status" value="1"/>
</dbReference>
<comment type="caution">
    <text evidence="4">The sequence shown here is derived from an EMBL/GenBank/DDBJ whole genome shotgun (WGS) entry which is preliminary data.</text>
</comment>
<feature type="binding site" evidence="3">
    <location>
        <position position="126"/>
    </location>
    <ligand>
        <name>a divalent metal cation</name>
        <dbReference type="ChEBI" id="CHEBI:60240"/>
    </ligand>
</feature>
<dbReference type="AlphaFoldDB" id="A0A417YMH5"/>
<accession>A0A417YMH5</accession>
<gene>
    <name evidence="4" type="ORF">D1B31_19485</name>
</gene>
<keyword evidence="2 3" id="KW-0479">Metal-binding</keyword>
<organism evidence="4 5">
    <name type="scientific">Neobacillus notoginsengisoli</name>
    <dbReference type="NCBI Taxonomy" id="1578198"/>
    <lineage>
        <taxon>Bacteria</taxon>
        <taxon>Bacillati</taxon>
        <taxon>Bacillota</taxon>
        <taxon>Bacilli</taxon>
        <taxon>Bacillales</taxon>
        <taxon>Bacillaceae</taxon>
        <taxon>Neobacillus</taxon>
    </lineage>
</organism>
<name>A0A417YMH5_9BACI</name>
<evidence type="ECO:0000256" key="1">
    <source>
        <dbReference type="ARBA" id="ARBA00008635"/>
    </source>
</evidence>